<evidence type="ECO:0000313" key="1">
    <source>
        <dbReference type="EMBL" id="PPK31369.1"/>
    </source>
</evidence>
<evidence type="ECO:0000313" key="2">
    <source>
        <dbReference type="Proteomes" id="UP000239239"/>
    </source>
</evidence>
<reference evidence="1 2" key="1">
    <citation type="submission" date="2018-02" db="EMBL/GenBank/DDBJ databases">
        <title>Draft genome sequences of four Legionella pneumophila clinical strains isolated in Ontario.</title>
        <authorList>
            <person name="Fortuna A."/>
            <person name="Ramnarine R."/>
            <person name="Li A."/>
            <person name="Frantz C."/>
            <person name="Mallo G."/>
        </authorList>
    </citation>
    <scope>NUCLEOTIDE SEQUENCE [LARGE SCALE GENOMIC DNA]</scope>
    <source>
        <strain evidence="1 2">LG61</strain>
    </source>
</reference>
<dbReference type="Proteomes" id="UP000239239">
    <property type="component" value="Unassembled WGS sequence"/>
</dbReference>
<dbReference type="InterPro" id="IPR016024">
    <property type="entry name" value="ARM-type_fold"/>
</dbReference>
<dbReference type="GO" id="GO:0016491">
    <property type="term" value="F:oxidoreductase activity"/>
    <property type="evidence" value="ECO:0007669"/>
    <property type="project" value="TreeGrafter"/>
</dbReference>
<dbReference type="SUPFAM" id="SSF48371">
    <property type="entry name" value="ARM repeat"/>
    <property type="match status" value="1"/>
</dbReference>
<dbReference type="EMBL" id="PQWY01000010">
    <property type="protein sequence ID" value="PPK31369.1"/>
    <property type="molecule type" value="Genomic_DNA"/>
</dbReference>
<dbReference type="RefSeq" id="WP_032830220.1">
    <property type="nucleotide sequence ID" value="NZ_JADRPP010000003.1"/>
</dbReference>
<accession>A0A2S6F1P7</accession>
<dbReference type="InterPro" id="IPR011989">
    <property type="entry name" value="ARM-like"/>
</dbReference>
<dbReference type="AlphaFoldDB" id="A0A2S6F1P7"/>
<sequence>MIIISELQFRLIVYFIIIEFIIILSFIIASYISKLYFFIKKRRNKKAYDNLKDLILQNKPIPSYLAKNVEIGLRVLKKIKPEDIPDWEKKRIEIIRDLMLPQARQFINRRSWEKRYLLVLCFDYYISSKDYSLLIKLIKDNNLIISFNAMRVASKIGHPELLKEILERLKSEAHIFHAFAIHSLASSPELIKIIGEVLTSTDNPWLKKICYEILRVTSSIPEYFDFTEADCYNENINVRLAAIRVLPYIDKNRYLDTYKQLIHDKNWIVRNVIVRTLGELQDPASLDLLKCSLKDKEWWVRTNAAKTLSYYGVLGQKILEQYKDDREKTTTGEADYFLKIQQTRNEADDD</sequence>
<dbReference type="Pfam" id="PF13646">
    <property type="entry name" value="HEAT_2"/>
    <property type="match status" value="1"/>
</dbReference>
<dbReference type="PANTHER" id="PTHR12697">
    <property type="entry name" value="PBS LYASE HEAT-LIKE PROTEIN"/>
    <property type="match status" value="1"/>
</dbReference>
<proteinExistence type="predicted"/>
<organism evidence="1 2">
    <name type="scientific">Legionella pneumophila</name>
    <dbReference type="NCBI Taxonomy" id="446"/>
    <lineage>
        <taxon>Bacteria</taxon>
        <taxon>Pseudomonadati</taxon>
        <taxon>Pseudomonadota</taxon>
        <taxon>Gammaproteobacteria</taxon>
        <taxon>Legionellales</taxon>
        <taxon>Legionellaceae</taxon>
        <taxon>Legionella</taxon>
    </lineage>
</organism>
<gene>
    <name evidence="1" type="ORF">C3928_04855</name>
</gene>
<name>A0A2S6F1P7_LEGPN</name>
<dbReference type="Gene3D" id="1.25.10.10">
    <property type="entry name" value="Leucine-rich Repeat Variant"/>
    <property type="match status" value="1"/>
</dbReference>
<comment type="caution">
    <text evidence="1">The sequence shown here is derived from an EMBL/GenBank/DDBJ whole genome shotgun (WGS) entry which is preliminary data.</text>
</comment>
<dbReference type="PANTHER" id="PTHR12697:SF5">
    <property type="entry name" value="DEOXYHYPUSINE HYDROXYLASE"/>
    <property type="match status" value="1"/>
</dbReference>
<protein>
    <submittedName>
        <fullName evidence="1">HEAT repeat domain-containing protein</fullName>
    </submittedName>
</protein>
<dbReference type="OrthoDB" id="5638943at2"/>